<keyword evidence="1" id="KW-0732">Signal</keyword>
<organism evidence="2 3">
    <name type="scientific">Colocasia esculenta</name>
    <name type="common">Wild taro</name>
    <name type="synonym">Arum esculentum</name>
    <dbReference type="NCBI Taxonomy" id="4460"/>
    <lineage>
        <taxon>Eukaryota</taxon>
        <taxon>Viridiplantae</taxon>
        <taxon>Streptophyta</taxon>
        <taxon>Embryophyta</taxon>
        <taxon>Tracheophyta</taxon>
        <taxon>Spermatophyta</taxon>
        <taxon>Magnoliopsida</taxon>
        <taxon>Liliopsida</taxon>
        <taxon>Araceae</taxon>
        <taxon>Aroideae</taxon>
        <taxon>Colocasieae</taxon>
        <taxon>Colocasia</taxon>
    </lineage>
</organism>
<sequence length="60" mass="6442">MEAQRMRQLMLLWLRALSTRVALVGGNHTAARFYPASPSPAIDLCGRIASGSNTSGGLIR</sequence>
<dbReference type="EMBL" id="NMUH01008326">
    <property type="protein sequence ID" value="MQM18620.1"/>
    <property type="molecule type" value="Genomic_DNA"/>
</dbReference>
<gene>
    <name evidence="2" type="ORF">Taro_051615</name>
</gene>
<dbReference type="Proteomes" id="UP000652761">
    <property type="component" value="Unassembled WGS sequence"/>
</dbReference>
<proteinExistence type="predicted"/>
<dbReference type="AlphaFoldDB" id="A0A843XHE2"/>
<evidence type="ECO:0008006" key="4">
    <source>
        <dbReference type="Google" id="ProtNLM"/>
    </source>
</evidence>
<feature type="chain" id="PRO_5032766044" description="Secreted protein" evidence="1">
    <location>
        <begin position="27"/>
        <end position="60"/>
    </location>
</feature>
<feature type="signal peptide" evidence="1">
    <location>
        <begin position="1"/>
        <end position="26"/>
    </location>
</feature>
<evidence type="ECO:0000313" key="2">
    <source>
        <dbReference type="EMBL" id="MQM18620.1"/>
    </source>
</evidence>
<keyword evidence="3" id="KW-1185">Reference proteome</keyword>
<reference evidence="2" key="1">
    <citation type="submission" date="2017-07" db="EMBL/GenBank/DDBJ databases">
        <title>Taro Niue Genome Assembly and Annotation.</title>
        <authorList>
            <person name="Atibalentja N."/>
            <person name="Keating K."/>
            <person name="Fields C.J."/>
        </authorList>
    </citation>
    <scope>NUCLEOTIDE SEQUENCE</scope>
    <source>
        <strain evidence="2">Niue_2</strain>
        <tissue evidence="2">Leaf</tissue>
    </source>
</reference>
<evidence type="ECO:0000313" key="3">
    <source>
        <dbReference type="Proteomes" id="UP000652761"/>
    </source>
</evidence>
<name>A0A843XHE2_COLES</name>
<evidence type="ECO:0000256" key="1">
    <source>
        <dbReference type="SAM" id="SignalP"/>
    </source>
</evidence>
<comment type="caution">
    <text evidence="2">The sequence shown here is derived from an EMBL/GenBank/DDBJ whole genome shotgun (WGS) entry which is preliminary data.</text>
</comment>
<protein>
    <recommendedName>
        <fullName evidence="4">Secreted protein</fullName>
    </recommendedName>
</protein>
<accession>A0A843XHE2</accession>
<dbReference type="OrthoDB" id="775052at2759"/>